<dbReference type="Gene3D" id="3.20.20.450">
    <property type="entry name" value="EAL domain"/>
    <property type="match status" value="1"/>
</dbReference>
<evidence type="ECO:0000313" key="5">
    <source>
        <dbReference type="Proteomes" id="UP000052022"/>
    </source>
</evidence>
<evidence type="ECO:0000313" key="4">
    <source>
        <dbReference type="EMBL" id="CUH77249.1"/>
    </source>
</evidence>
<keyword evidence="5" id="KW-1185">Reference proteome</keyword>
<dbReference type="PROSITE" id="PS50883">
    <property type="entry name" value="EAL"/>
    <property type="match status" value="1"/>
</dbReference>
<dbReference type="SUPFAM" id="SSF141868">
    <property type="entry name" value="EAL domain-like"/>
    <property type="match status" value="1"/>
</dbReference>
<dbReference type="CDD" id="cd01949">
    <property type="entry name" value="GGDEF"/>
    <property type="match status" value="1"/>
</dbReference>
<dbReference type="AlphaFoldDB" id="A0A0N7LZC1"/>
<dbReference type="Gene3D" id="3.30.70.270">
    <property type="match status" value="1"/>
</dbReference>
<evidence type="ECO:0000259" key="1">
    <source>
        <dbReference type="PROSITE" id="PS50112"/>
    </source>
</evidence>
<evidence type="ECO:0000259" key="2">
    <source>
        <dbReference type="PROSITE" id="PS50883"/>
    </source>
</evidence>
<organism evidence="4 5">
    <name type="scientific">Tritonibacter multivorans</name>
    <dbReference type="NCBI Taxonomy" id="928856"/>
    <lineage>
        <taxon>Bacteria</taxon>
        <taxon>Pseudomonadati</taxon>
        <taxon>Pseudomonadota</taxon>
        <taxon>Alphaproteobacteria</taxon>
        <taxon>Rhodobacterales</taxon>
        <taxon>Paracoccaceae</taxon>
        <taxon>Tritonibacter</taxon>
    </lineage>
</organism>
<reference evidence="4 5" key="1">
    <citation type="submission" date="2015-09" db="EMBL/GenBank/DDBJ databases">
        <authorList>
            <consortium name="Swine Surveillance"/>
        </authorList>
    </citation>
    <scope>NUCLEOTIDE SEQUENCE [LARGE SCALE GENOMIC DNA]</scope>
    <source>
        <strain evidence="4 5">CECT 7557</strain>
    </source>
</reference>
<gene>
    <name evidence="4" type="primary">gmr_4</name>
    <name evidence="4" type="ORF">TRM7557_01284</name>
</gene>
<dbReference type="Pfam" id="PF00990">
    <property type="entry name" value="GGDEF"/>
    <property type="match status" value="1"/>
</dbReference>
<dbReference type="CDD" id="cd01948">
    <property type="entry name" value="EAL"/>
    <property type="match status" value="1"/>
</dbReference>
<dbReference type="RefSeq" id="WP_058289386.1">
    <property type="nucleotide sequence ID" value="NZ_CYSD01000018.1"/>
</dbReference>
<dbReference type="InterPro" id="IPR000160">
    <property type="entry name" value="GGDEF_dom"/>
</dbReference>
<dbReference type="PROSITE" id="PS50887">
    <property type="entry name" value="GGDEF"/>
    <property type="match status" value="1"/>
</dbReference>
<protein>
    <submittedName>
        <fullName evidence="4">Cyclic di-GMP phosphodiesterase Gmr</fullName>
        <ecNumber evidence="4">3.1.4.52</ecNumber>
    </submittedName>
</protein>
<keyword evidence="4" id="KW-0378">Hydrolase</keyword>
<dbReference type="InterPro" id="IPR052155">
    <property type="entry name" value="Biofilm_reg_signaling"/>
</dbReference>
<dbReference type="STRING" id="928856.SAMN04488049_11578"/>
<dbReference type="Pfam" id="PF13426">
    <property type="entry name" value="PAS_9"/>
    <property type="match status" value="1"/>
</dbReference>
<dbReference type="SMART" id="SM00052">
    <property type="entry name" value="EAL"/>
    <property type="match status" value="1"/>
</dbReference>
<dbReference type="EC" id="3.1.4.52" evidence="4"/>
<dbReference type="EMBL" id="CYSD01000018">
    <property type="protein sequence ID" value="CUH77249.1"/>
    <property type="molecule type" value="Genomic_DNA"/>
</dbReference>
<dbReference type="PROSITE" id="PS50112">
    <property type="entry name" value="PAS"/>
    <property type="match status" value="1"/>
</dbReference>
<feature type="domain" description="GGDEF" evidence="3">
    <location>
        <begin position="204"/>
        <end position="337"/>
    </location>
</feature>
<dbReference type="InterPro" id="IPR001633">
    <property type="entry name" value="EAL_dom"/>
</dbReference>
<proteinExistence type="predicted"/>
<dbReference type="SUPFAM" id="SSF55785">
    <property type="entry name" value="PYP-like sensor domain (PAS domain)"/>
    <property type="match status" value="1"/>
</dbReference>
<dbReference type="SUPFAM" id="SSF55073">
    <property type="entry name" value="Nucleotide cyclase"/>
    <property type="match status" value="1"/>
</dbReference>
<dbReference type="SMART" id="SM00091">
    <property type="entry name" value="PAS"/>
    <property type="match status" value="1"/>
</dbReference>
<dbReference type="Pfam" id="PF00563">
    <property type="entry name" value="EAL"/>
    <property type="match status" value="1"/>
</dbReference>
<dbReference type="PANTHER" id="PTHR44757">
    <property type="entry name" value="DIGUANYLATE CYCLASE DGCP"/>
    <property type="match status" value="1"/>
</dbReference>
<dbReference type="Gene3D" id="3.30.450.20">
    <property type="entry name" value="PAS domain"/>
    <property type="match status" value="1"/>
</dbReference>
<feature type="domain" description="EAL" evidence="2">
    <location>
        <begin position="346"/>
        <end position="608"/>
    </location>
</feature>
<dbReference type="InterPro" id="IPR035965">
    <property type="entry name" value="PAS-like_dom_sf"/>
</dbReference>
<dbReference type="FunFam" id="3.30.70.270:FF:000001">
    <property type="entry name" value="Diguanylate cyclase domain protein"/>
    <property type="match status" value="1"/>
</dbReference>
<dbReference type="InterPro" id="IPR035919">
    <property type="entry name" value="EAL_sf"/>
</dbReference>
<feature type="domain" description="PAS" evidence="1">
    <location>
        <begin position="38"/>
        <end position="83"/>
    </location>
</feature>
<dbReference type="InterPro" id="IPR043128">
    <property type="entry name" value="Rev_trsase/Diguanyl_cyclase"/>
</dbReference>
<dbReference type="Proteomes" id="UP000052022">
    <property type="component" value="Unassembled WGS sequence"/>
</dbReference>
<accession>A0A0N7LZC1</accession>
<dbReference type="InterPro" id="IPR029787">
    <property type="entry name" value="Nucleotide_cyclase"/>
</dbReference>
<dbReference type="NCBIfam" id="TIGR00229">
    <property type="entry name" value="sensory_box"/>
    <property type="match status" value="1"/>
</dbReference>
<evidence type="ECO:0000259" key="3">
    <source>
        <dbReference type="PROSITE" id="PS50887"/>
    </source>
</evidence>
<dbReference type="InterPro" id="IPR000014">
    <property type="entry name" value="PAS"/>
</dbReference>
<dbReference type="NCBIfam" id="TIGR00254">
    <property type="entry name" value="GGDEF"/>
    <property type="match status" value="1"/>
</dbReference>
<dbReference type="SMART" id="SM00267">
    <property type="entry name" value="GGDEF"/>
    <property type="match status" value="1"/>
</dbReference>
<dbReference type="PANTHER" id="PTHR44757:SF2">
    <property type="entry name" value="BIOFILM ARCHITECTURE MAINTENANCE PROTEIN MBAA"/>
    <property type="match status" value="1"/>
</dbReference>
<dbReference type="CDD" id="cd00130">
    <property type="entry name" value="PAS"/>
    <property type="match status" value="1"/>
</dbReference>
<sequence>MFSSLPPLLVLPVLLAGLVAMVIMIRRGALSVLKQMRDLRAFKIVAEHANDGMLLQRMDGTILWCNPAYARLLGRPREFWIGKKPQKWVFPPEICPSDAEIAAFRYDPEGAYFREFTIYENLRGDGSRFHSQFSLAAVDVAGEQMVVLSCRDVSEEVAQTKALERALSQLEQAVNFDALTGLANRRKLLDVLETALAQTEASGAKLGLIHVDLDKFKAINDTHGHAAGDAVLVQAAAALRACLRPSDLAARIGGDEFIVVLPHLGAVPDQLEMIARRILDHMTTPFQWCGIELSYGASLGLATAAPGDDPEELIQKADFALYEVKASGRGDFLYFDAALDDKKTEQKELSDALTLAIRDGQLLFHYQPVVSLKDARIVGVETLVRWHHPERGLVTPAKFLPLAADIGLLTQLDETALAAAITARQTLSRAGFDQMHVSFNASLQSLADPQLVDRMTWAADAADLDQHQLMVEILETAFLPTKGSERLLEGADVRQQISRLCAAGFDVLLDDFGTGYAGLSHLARLDVTGVKVDRSLVAEMGHSTSAAQVLSAVVDLACKLEMMVIAEGVEDAGQARVLHQAGCHLAQGYAFSPPLPLPDLLDWLPQYDPQAFYDHHIALRADSSRRA</sequence>
<dbReference type="GO" id="GO:0071111">
    <property type="term" value="F:cyclic-guanylate-specific phosphodiesterase activity"/>
    <property type="evidence" value="ECO:0007669"/>
    <property type="project" value="UniProtKB-EC"/>
</dbReference>
<name>A0A0N7LZC1_9RHOB</name>